<dbReference type="GO" id="GO:0000340">
    <property type="term" value="F:RNA 7-methylguanosine cap binding"/>
    <property type="evidence" value="ECO:0007669"/>
    <property type="project" value="EnsemblMetazoa"/>
</dbReference>
<feature type="compositionally biased region" description="Basic residues" evidence="1">
    <location>
        <begin position="1"/>
        <end position="12"/>
    </location>
</feature>
<evidence type="ECO:0000259" key="2">
    <source>
        <dbReference type="Pfam" id="PF21140"/>
    </source>
</evidence>
<dbReference type="OrthoDB" id="514777at2759"/>
<dbReference type="GO" id="GO:0006412">
    <property type="term" value="P:translation"/>
    <property type="evidence" value="ECO:0007669"/>
    <property type="project" value="EnsemblMetazoa"/>
</dbReference>
<feature type="compositionally biased region" description="Low complexity" evidence="1">
    <location>
        <begin position="133"/>
        <end position="148"/>
    </location>
</feature>
<reference evidence="3 4" key="1">
    <citation type="journal article" date="2007" name="Nature">
        <title>Evolution of genes and genomes on the Drosophila phylogeny.</title>
        <authorList>
            <consortium name="Drosophila 12 Genomes Consortium"/>
            <person name="Clark A.G."/>
            <person name="Eisen M.B."/>
            <person name="Smith D.R."/>
            <person name="Bergman C.M."/>
            <person name="Oliver B."/>
            <person name="Markow T.A."/>
            <person name="Kaufman T.C."/>
            <person name="Kellis M."/>
            <person name="Gelbart W."/>
            <person name="Iyer V.N."/>
            <person name="Pollard D.A."/>
            <person name="Sackton T.B."/>
            <person name="Larracuente A.M."/>
            <person name="Singh N.D."/>
            <person name="Abad J.P."/>
            <person name="Abt D.N."/>
            <person name="Adryan B."/>
            <person name="Aguade M."/>
            <person name="Akashi H."/>
            <person name="Anderson W.W."/>
            <person name="Aquadro C.F."/>
            <person name="Ardell D.H."/>
            <person name="Arguello R."/>
            <person name="Artieri C.G."/>
            <person name="Barbash D.A."/>
            <person name="Barker D."/>
            <person name="Barsanti P."/>
            <person name="Batterham P."/>
            <person name="Batzoglou S."/>
            <person name="Begun D."/>
            <person name="Bhutkar A."/>
            <person name="Blanco E."/>
            <person name="Bosak S.A."/>
            <person name="Bradley R.K."/>
            <person name="Brand A.D."/>
            <person name="Brent M.R."/>
            <person name="Brooks A.N."/>
            <person name="Brown R.H."/>
            <person name="Butlin R.K."/>
            <person name="Caggese C."/>
            <person name="Calvi B.R."/>
            <person name="Bernardo de Carvalho A."/>
            <person name="Caspi A."/>
            <person name="Castrezana S."/>
            <person name="Celniker S.E."/>
            <person name="Chang J.L."/>
            <person name="Chapple C."/>
            <person name="Chatterji S."/>
            <person name="Chinwalla A."/>
            <person name="Civetta A."/>
            <person name="Clifton S.W."/>
            <person name="Comeron J.M."/>
            <person name="Costello J.C."/>
            <person name="Coyne J.A."/>
            <person name="Daub J."/>
            <person name="David R.G."/>
            <person name="Delcher A.L."/>
            <person name="Delehaunty K."/>
            <person name="Do C.B."/>
            <person name="Ebling H."/>
            <person name="Edwards K."/>
            <person name="Eickbush T."/>
            <person name="Evans J.D."/>
            <person name="Filipski A."/>
            <person name="Findeiss S."/>
            <person name="Freyhult E."/>
            <person name="Fulton L."/>
            <person name="Fulton R."/>
            <person name="Garcia A.C."/>
            <person name="Gardiner A."/>
            <person name="Garfield D.A."/>
            <person name="Garvin B.E."/>
            <person name="Gibson G."/>
            <person name="Gilbert D."/>
            <person name="Gnerre S."/>
            <person name="Godfrey J."/>
            <person name="Good R."/>
            <person name="Gotea V."/>
            <person name="Gravely B."/>
            <person name="Greenberg A.J."/>
            <person name="Griffiths-Jones S."/>
            <person name="Gross S."/>
            <person name="Guigo R."/>
            <person name="Gustafson E.A."/>
            <person name="Haerty W."/>
            <person name="Hahn M.W."/>
            <person name="Halligan D.L."/>
            <person name="Halpern A.L."/>
            <person name="Halter G.M."/>
            <person name="Han M.V."/>
            <person name="Heger A."/>
            <person name="Hillier L."/>
            <person name="Hinrichs A.S."/>
            <person name="Holmes I."/>
            <person name="Hoskins R.A."/>
            <person name="Hubisz M.J."/>
            <person name="Hultmark D."/>
            <person name="Huntley M.A."/>
            <person name="Jaffe D.B."/>
            <person name="Jagadeeshan S."/>
            <person name="Jeck W.R."/>
            <person name="Johnson J."/>
            <person name="Jones C.D."/>
            <person name="Jordan W.C."/>
            <person name="Karpen G.H."/>
            <person name="Kataoka E."/>
            <person name="Keightley P.D."/>
            <person name="Kheradpour P."/>
            <person name="Kirkness E.F."/>
            <person name="Koerich L.B."/>
            <person name="Kristiansen K."/>
            <person name="Kudrna D."/>
            <person name="Kulathinal R.J."/>
            <person name="Kumar S."/>
            <person name="Kwok R."/>
            <person name="Lander E."/>
            <person name="Langley C.H."/>
            <person name="Lapoint R."/>
            <person name="Lazzaro B.P."/>
            <person name="Lee S.J."/>
            <person name="Levesque L."/>
            <person name="Li R."/>
            <person name="Lin C.F."/>
            <person name="Lin M.F."/>
            <person name="Lindblad-Toh K."/>
            <person name="Llopart A."/>
            <person name="Long M."/>
            <person name="Low L."/>
            <person name="Lozovsky E."/>
            <person name="Lu J."/>
            <person name="Luo M."/>
            <person name="Machado C.A."/>
            <person name="Makalowski W."/>
            <person name="Marzo M."/>
            <person name="Matsuda M."/>
            <person name="Matzkin L."/>
            <person name="McAllister B."/>
            <person name="McBride C.S."/>
            <person name="McKernan B."/>
            <person name="McKernan K."/>
            <person name="Mendez-Lago M."/>
            <person name="Minx P."/>
            <person name="Mollenhauer M.U."/>
            <person name="Montooth K."/>
            <person name="Mount S.M."/>
            <person name="Mu X."/>
            <person name="Myers E."/>
            <person name="Negre B."/>
            <person name="Newfeld S."/>
            <person name="Nielsen R."/>
            <person name="Noor M.A."/>
            <person name="O'Grady P."/>
            <person name="Pachter L."/>
            <person name="Papaceit M."/>
            <person name="Parisi M.J."/>
            <person name="Parisi M."/>
            <person name="Parts L."/>
            <person name="Pedersen J.S."/>
            <person name="Pesole G."/>
            <person name="Phillippy A.M."/>
            <person name="Ponting C.P."/>
            <person name="Pop M."/>
            <person name="Porcelli D."/>
            <person name="Powell J.R."/>
            <person name="Prohaska S."/>
            <person name="Pruitt K."/>
            <person name="Puig M."/>
            <person name="Quesneville H."/>
            <person name="Ram K.R."/>
            <person name="Rand D."/>
            <person name="Rasmussen M.D."/>
            <person name="Reed L.K."/>
            <person name="Reenan R."/>
            <person name="Reily A."/>
            <person name="Remington K.A."/>
            <person name="Rieger T.T."/>
            <person name="Ritchie M.G."/>
            <person name="Robin C."/>
            <person name="Rogers Y.H."/>
            <person name="Rohde C."/>
            <person name="Rozas J."/>
            <person name="Rubenfield M.J."/>
            <person name="Ruiz A."/>
            <person name="Russo S."/>
            <person name="Salzberg S.L."/>
            <person name="Sanchez-Gracia A."/>
            <person name="Saranga D.J."/>
            <person name="Sato H."/>
            <person name="Schaeffer S.W."/>
            <person name="Schatz M.C."/>
            <person name="Schlenke T."/>
            <person name="Schwartz R."/>
            <person name="Segarra C."/>
            <person name="Singh R.S."/>
            <person name="Sirot L."/>
            <person name="Sirota M."/>
            <person name="Sisneros N.B."/>
            <person name="Smith C.D."/>
            <person name="Smith T.F."/>
            <person name="Spieth J."/>
            <person name="Stage D.E."/>
            <person name="Stark A."/>
            <person name="Stephan W."/>
            <person name="Strausberg R.L."/>
            <person name="Strempel S."/>
            <person name="Sturgill D."/>
            <person name="Sutton G."/>
            <person name="Sutton G.G."/>
            <person name="Tao W."/>
            <person name="Teichmann S."/>
            <person name="Tobari Y.N."/>
            <person name="Tomimura Y."/>
            <person name="Tsolas J.M."/>
            <person name="Valente V.L."/>
            <person name="Venter E."/>
            <person name="Venter J.C."/>
            <person name="Vicario S."/>
            <person name="Vieira F.G."/>
            <person name="Vilella A.J."/>
            <person name="Villasante A."/>
            <person name="Walenz B."/>
            <person name="Wang J."/>
            <person name="Wasserman M."/>
            <person name="Watts T."/>
            <person name="Wilson D."/>
            <person name="Wilson R.K."/>
            <person name="Wing R.A."/>
            <person name="Wolfner M.F."/>
            <person name="Wong A."/>
            <person name="Wong G.K."/>
            <person name="Wu C.I."/>
            <person name="Wu G."/>
            <person name="Yamamoto D."/>
            <person name="Yang H.P."/>
            <person name="Yang S.P."/>
            <person name="Yorke J.A."/>
            <person name="Yoshida K."/>
            <person name="Zdobnov E."/>
            <person name="Zhang P."/>
            <person name="Zhang Y."/>
            <person name="Zimin A.V."/>
            <person name="Baldwin J."/>
            <person name="Abdouelleil A."/>
            <person name="Abdulkadir J."/>
            <person name="Abebe A."/>
            <person name="Abera B."/>
            <person name="Abreu J."/>
            <person name="Acer S.C."/>
            <person name="Aftuck L."/>
            <person name="Alexander A."/>
            <person name="An P."/>
            <person name="Anderson E."/>
            <person name="Anderson S."/>
            <person name="Arachi H."/>
            <person name="Azer M."/>
            <person name="Bachantsang P."/>
            <person name="Barry A."/>
            <person name="Bayul T."/>
            <person name="Berlin A."/>
            <person name="Bessette D."/>
            <person name="Bloom T."/>
            <person name="Blye J."/>
            <person name="Boguslavskiy L."/>
            <person name="Bonnet C."/>
            <person name="Boukhgalter B."/>
            <person name="Bourzgui I."/>
            <person name="Brown A."/>
            <person name="Cahill P."/>
            <person name="Channer S."/>
            <person name="Cheshatsang Y."/>
            <person name="Chuda L."/>
            <person name="Citroen M."/>
            <person name="Collymore A."/>
            <person name="Cooke P."/>
            <person name="Costello M."/>
            <person name="D'Aco K."/>
            <person name="Daza R."/>
            <person name="De Haan G."/>
            <person name="DeGray S."/>
            <person name="DeMaso C."/>
            <person name="Dhargay N."/>
            <person name="Dooley K."/>
            <person name="Dooley E."/>
            <person name="Doricent M."/>
            <person name="Dorje P."/>
            <person name="Dorjee K."/>
            <person name="Dupes A."/>
            <person name="Elong R."/>
            <person name="Falk J."/>
            <person name="Farina A."/>
            <person name="Faro S."/>
            <person name="Ferguson D."/>
            <person name="Fisher S."/>
            <person name="Foley C.D."/>
            <person name="Franke A."/>
            <person name="Friedrich D."/>
            <person name="Gadbois L."/>
            <person name="Gearin G."/>
            <person name="Gearin C.R."/>
            <person name="Giannoukos G."/>
            <person name="Goode T."/>
            <person name="Graham J."/>
            <person name="Grandbois E."/>
            <person name="Grewal S."/>
            <person name="Gyaltsen K."/>
            <person name="Hafez N."/>
            <person name="Hagos B."/>
            <person name="Hall J."/>
            <person name="Henson C."/>
            <person name="Hollinger A."/>
            <person name="Honan T."/>
            <person name="Huard M.D."/>
            <person name="Hughes L."/>
            <person name="Hurhula B."/>
            <person name="Husby M.E."/>
            <person name="Kamat A."/>
            <person name="Kanga B."/>
            <person name="Kashin S."/>
            <person name="Khazanovich D."/>
            <person name="Kisner P."/>
            <person name="Lance K."/>
            <person name="Lara M."/>
            <person name="Lee W."/>
            <person name="Lennon N."/>
            <person name="Letendre F."/>
            <person name="LeVine R."/>
            <person name="Lipovsky A."/>
            <person name="Liu X."/>
            <person name="Liu J."/>
            <person name="Liu S."/>
            <person name="Lokyitsang T."/>
            <person name="Lokyitsang Y."/>
            <person name="Lubonja R."/>
            <person name="Lui A."/>
            <person name="MacDonald P."/>
            <person name="Magnisalis V."/>
            <person name="Maru K."/>
            <person name="Matthews C."/>
            <person name="McCusker W."/>
            <person name="McDonough S."/>
            <person name="Mehta T."/>
            <person name="Meldrim J."/>
            <person name="Meneus L."/>
            <person name="Mihai O."/>
            <person name="Mihalev A."/>
            <person name="Mihova T."/>
            <person name="Mittelman R."/>
            <person name="Mlenga V."/>
            <person name="Montmayeur A."/>
            <person name="Mulrain L."/>
            <person name="Navidi A."/>
            <person name="Naylor J."/>
            <person name="Negash T."/>
            <person name="Nguyen T."/>
            <person name="Nguyen N."/>
            <person name="Nicol R."/>
            <person name="Norbu C."/>
            <person name="Norbu N."/>
            <person name="Novod N."/>
            <person name="O'Neill B."/>
            <person name="Osman S."/>
            <person name="Markiewicz E."/>
            <person name="Oyono O.L."/>
            <person name="Patti C."/>
            <person name="Phunkhang P."/>
            <person name="Pierre F."/>
            <person name="Priest M."/>
            <person name="Raghuraman S."/>
            <person name="Rege F."/>
            <person name="Reyes R."/>
            <person name="Rise C."/>
            <person name="Rogov P."/>
            <person name="Ross K."/>
            <person name="Ryan E."/>
            <person name="Settipalli S."/>
            <person name="Shea T."/>
            <person name="Sherpa N."/>
            <person name="Shi L."/>
            <person name="Shih D."/>
            <person name="Sparrow T."/>
            <person name="Spaulding J."/>
            <person name="Stalker J."/>
            <person name="Stange-Thomann N."/>
            <person name="Stavropoulos S."/>
            <person name="Stone C."/>
            <person name="Strader C."/>
            <person name="Tesfaye S."/>
            <person name="Thomson T."/>
            <person name="Thoulutsang Y."/>
            <person name="Thoulutsang D."/>
            <person name="Topham K."/>
            <person name="Topping I."/>
            <person name="Tsamla T."/>
            <person name="Vassiliev H."/>
            <person name="Vo A."/>
            <person name="Wangchuk T."/>
            <person name="Wangdi T."/>
            <person name="Weiand M."/>
            <person name="Wilkinson J."/>
            <person name="Wilson A."/>
            <person name="Yadav S."/>
            <person name="Young G."/>
            <person name="Yu Q."/>
            <person name="Zembek L."/>
            <person name="Zhong D."/>
            <person name="Zimmer A."/>
            <person name="Zwirko Z."/>
            <person name="Jaffe D.B."/>
            <person name="Alvarez P."/>
            <person name="Brockman W."/>
            <person name="Butler J."/>
            <person name="Chin C."/>
            <person name="Gnerre S."/>
            <person name="Grabherr M."/>
            <person name="Kleber M."/>
            <person name="Mauceli E."/>
            <person name="MacCallum I."/>
        </authorList>
    </citation>
    <scope>NUCLEOTIDE SEQUENCE [LARGE SCALE GENOMIC DNA]</scope>
    <source>
        <strain evidence="4">Tucson 15287-2541.00</strain>
    </source>
</reference>
<dbReference type="EMBL" id="CH916380">
    <property type="protein sequence ID" value="EDV90913.1"/>
    <property type="molecule type" value="Genomic_DNA"/>
</dbReference>
<feature type="region of interest" description="Disordered" evidence="1">
    <location>
        <begin position="126"/>
        <end position="148"/>
    </location>
</feature>
<feature type="region of interest" description="Disordered" evidence="1">
    <location>
        <begin position="339"/>
        <end position="358"/>
    </location>
</feature>
<sequence>MAIFRERKHRCSSSRNGSQRQRHQSRNNSPQQSQQQQSYANVVNRAPAISAATQQQQQSIVICSGGNIMTVSSCQLNTGDLSSAAIYNLTGHRPQLTAGIDSNCRYLAAELSSKGVAVSNNGTQVGGGGGGAASATNSNSASSSSINGASNNQSLMTLTLGSSSGPYMHEKSLLGGVGVGVGVTCIDSRKYDCKNNNLLSNSSFQTAQECQNRWQHDACPEACLVPGLQRPNCSCSRAVYRPARIPRLALAPLVAGRSVYRQWLMLQVVAMASRRRHRHSLQIIHPETKKNILGELDKLYRDQIPAHRPDIIMGQTPVVSAMSDAPSVEILPTPQKTKSKKIPIVSPKDISDSSTAFSSETDPISSLINYNEAKASRVQPEVKNVAILPHPNLMPTFMRNINNNNNKRVQSMVGMIDSNRNSDASSNFVGKQVSMSGVQGSGRSSMKGMIHLNLSLI</sequence>
<evidence type="ECO:0000256" key="1">
    <source>
        <dbReference type="SAM" id="MobiDB-lite"/>
    </source>
</evidence>
<name>B4JZP7_DROGR</name>
<dbReference type="STRING" id="7222.B4JZP7"/>
<dbReference type="Proteomes" id="UP000001070">
    <property type="component" value="Unassembled WGS sequence"/>
</dbReference>
<protein>
    <submittedName>
        <fullName evidence="3">GH23977</fullName>
    </submittedName>
</protein>
<evidence type="ECO:0000313" key="3">
    <source>
        <dbReference type="EMBL" id="EDV90913.1"/>
    </source>
</evidence>
<organism evidence="4">
    <name type="scientific">Drosophila grimshawi</name>
    <name type="common">Hawaiian fruit fly</name>
    <name type="synonym">Idiomyia grimshawi</name>
    <dbReference type="NCBI Taxonomy" id="7222"/>
    <lineage>
        <taxon>Eukaryota</taxon>
        <taxon>Metazoa</taxon>
        <taxon>Ecdysozoa</taxon>
        <taxon>Arthropoda</taxon>
        <taxon>Hexapoda</taxon>
        <taxon>Insecta</taxon>
        <taxon>Pterygota</taxon>
        <taxon>Neoptera</taxon>
        <taxon>Endopterygota</taxon>
        <taxon>Diptera</taxon>
        <taxon>Brachycera</taxon>
        <taxon>Muscomorpha</taxon>
        <taxon>Ephydroidea</taxon>
        <taxon>Drosophilidae</taxon>
        <taxon>Drosophila</taxon>
        <taxon>Hawaiian Drosophila</taxon>
    </lineage>
</organism>
<feature type="region of interest" description="Disordered" evidence="1">
    <location>
        <begin position="1"/>
        <end position="38"/>
    </location>
</feature>
<feature type="compositionally biased region" description="Low complexity" evidence="1">
    <location>
        <begin position="26"/>
        <end position="38"/>
    </location>
</feature>
<dbReference type="InterPro" id="IPR049485">
    <property type="entry name" value="eIF4G1-like_eIF4E-bd"/>
</dbReference>
<dbReference type="InParanoid" id="B4JZP7"/>
<feature type="domain" description="Translation initiation factor eIF4G-like eIF4E-binding" evidence="2">
    <location>
        <begin position="367"/>
        <end position="397"/>
    </location>
</feature>
<dbReference type="GO" id="GO:0016281">
    <property type="term" value="C:eukaryotic translation initiation factor 4F complex"/>
    <property type="evidence" value="ECO:0007669"/>
    <property type="project" value="EnsemblMetazoa"/>
</dbReference>
<dbReference type="AlphaFoldDB" id="B4JZP7"/>
<evidence type="ECO:0000313" key="4">
    <source>
        <dbReference type="Proteomes" id="UP000001070"/>
    </source>
</evidence>
<keyword evidence="4" id="KW-1185">Reference proteome</keyword>
<dbReference type="eggNOG" id="KOG0401">
    <property type="taxonomic scope" value="Eukaryota"/>
</dbReference>
<proteinExistence type="predicted"/>
<accession>B4JZP7</accession>
<dbReference type="Pfam" id="PF21140">
    <property type="entry name" value="eIF4G1-like_eIF4E-bd"/>
    <property type="match status" value="1"/>
</dbReference>
<dbReference type="GO" id="GO:0008190">
    <property type="term" value="F:eukaryotic initiation factor 4E binding"/>
    <property type="evidence" value="ECO:0007669"/>
    <property type="project" value="EnsemblMetazoa"/>
</dbReference>
<gene>
    <name evidence="3" type="primary">Dgri\GH23977</name>
    <name evidence="3" type="ORF">Dgri_GH23977</name>
</gene>
<dbReference type="GO" id="GO:0006417">
    <property type="term" value="P:regulation of translation"/>
    <property type="evidence" value="ECO:0007669"/>
    <property type="project" value="EnsemblMetazoa"/>
</dbReference>
<dbReference type="HOGENOM" id="CLU_598887_0_0_1"/>